<dbReference type="AlphaFoldDB" id="A0A6V7X143"/>
<keyword evidence="1 3" id="KW-1015">Disulfide bond</keyword>
<dbReference type="PANTHER" id="PTHR10574">
    <property type="entry name" value="NETRIN/LAMININ-RELATED"/>
    <property type="match status" value="1"/>
</dbReference>
<dbReference type="GO" id="GO:0070831">
    <property type="term" value="P:basement membrane assembly"/>
    <property type="evidence" value="ECO:0007669"/>
    <property type="project" value="TreeGrafter"/>
</dbReference>
<dbReference type="GO" id="GO:0043256">
    <property type="term" value="C:laminin complex"/>
    <property type="evidence" value="ECO:0007669"/>
    <property type="project" value="TreeGrafter"/>
</dbReference>
<comment type="caution">
    <text evidence="6">The sequence shown here is derived from an EMBL/GenBank/DDBJ whole genome shotgun (WGS) entry which is preliminary data.</text>
</comment>
<protein>
    <recommendedName>
        <fullName evidence="5">Laminin EGF-like domain-containing protein</fullName>
    </recommendedName>
</protein>
<dbReference type="SUPFAM" id="SSF57196">
    <property type="entry name" value="EGF/Laminin"/>
    <property type="match status" value="3"/>
</dbReference>
<dbReference type="GO" id="GO:0009888">
    <property type="term" value="P:tissue development"/>
    <property type="evidence" value="ECO:0007669"/>
    <property type="project" value="TreeGrafter"/>
</dbReference>
<feature type="compositionally biased region" description="Basic and acidic residues" evidence="4">
    <location>
        <begin position="550"/>
        <end position="560"/>
    </location>
</feature>
<dbReference type="Pfam" id="PF00053">
    <property type="entry name" value="EGF_laminin"/>
    <property type="match status" value="5"/>
</dbReference>
<reference evidence="6 7" key="1">
    <citation type="submission" date="2020-08" db="EMBL/GenBank/DDBJ databases">
        <authorList>
            <person name="Koutsovoulos G."/>
            <person name="Danchin GJ E."/>
        </authorList>
    </citation>
    <scope>NUCLEOTIDE SEQUENCE [LARGE SCALE GENOMIC DNA]</scope>
</reference>
<evidence type="ECO:0000313" key="7">
    <source>
        <dbReference type="Proteomes" id="UP000580250"/>
    </source>
</evidence>
<dbReference type="SMART" id="SM00180">
    <property type="entry name" value="EGF_Lam"/>
    <property type="match status" value="4"/>
</dbReference>
<dbReference type="PRINTS" id="PR00011">
    <property type="entry name" value="EGFLAMININ"/>
</dbReference>
<comment type="caution">
    <text evidence="3">Lacks conserved residue(s) required for the propagation of feature annotation.</text>
</comment>
<evidence type="ECO:0000256" key="2">
    <source>
        <dbReference type="ARBA" id="ARBA00023292"/>
    </source>
</evidence>
<dbReference type="GO" id="GO:0016477">
    <property type="term" value="P:cell migration"/>
    <property type="evidence" value="ECO:0007669"/>
    <property type="project" value="TreeGrafter"/>
</dbReference>
<dbReference type="InterPro" id="IPR002049">
    <property type="entry name" value="LE_dom"/>
</dbReference>
<keyword evidence="2 3" id="KW-0424">Laminin EGF-like domain</keyword>
<evidence type="ECO:0000313" key="6">
    <source>
        <dbReference type="EMBL" id="CAD2192915.1"/>
    </source>
</evidence>
<accession>A0A6V7X143</accession>
<feature type="domain" description="Laminin EGF-like" evidence="5">
    <location>
        <begin position="43"/>
        <end position="105"/>
    </location>
</feature>
<organism evidence="6 7">
    <name type="scientific">Meloidogyne enterolobii</name>
    <name type="common">Root-knot nematode worm</name>
    <name type="synonym">Meloidogyne mayaguensis</name>
    <dbReference type="NCBI Taxonomy" id="390850"/>
    <lineage>
        <taxon>Eukaryota</taxon>
        <taxon>Metazoa</taxon>
        <taxon>Ecdysozoa</taxon>
        <taxon>Nematoda</taxon>
        <taxon>Chromadorea</taxon>
        <taxon>Rhabditida</taxon>
        <taxon>Tylenchina</taxon>
        <taxon>Tylenchomorpha</taxon>
        <taxon>Tylenchoidea</taxon>
        <taxon>Meloidogynidae</taxon>
        <taxon>Meloidogyninae</taxon>
        <taxon>Meloidogyne</taxon>
    </lineage>
</organism>
<sequence>MGHGKCECTHNMNGMNSDDCEDFYNDSPWRPGIEDQSNECKRCECNDHATRCHFDWAVYNASGFSSGGVCDDCQHNTMGKNCEQCKPNFYRDPQRFIRDPYVCRPCYCGHSDPERGLFAGKCYCKSNVDGPNCDRCKNGFWEMRKEDPDGCRPCSWNLIGTYGNEGWDKVTGKCTCKALVMEEQCDHCLQEHYGPSVDDPNGCKTCDCDPGGAYDNHCDSAEGMCRCRPNYIGRKMDIAGHASINIQLNRLIMSSNRRRPASNSSDAPPTNRARIDNGLNILPAANNNINNNNFPNNLPNNNNNLLNNNNNLPNNNIDVEAIIAAERARANIIEMPPAAMLLPLIDIRNRLTSSNYAFAGWRTNHVFNSLTGVVQFVHRGATLRRSFDRCDVRVSFGFGTDTQTVGIYAYDQCAAILETARVNEICTFTALTVVEQGDNRGRWTGTVPFVLRFTRASAFAITGPNNNNNVNNNNNNLQQAPADNNNNIPIVGNVANHREMQGTNGGTANNVLPIGNMAMQREMQGPSSSSSSSNNVIAAPTPRVSTTARANRERATDQRG</sequence>
<feature type="disulfide bond" evidence="3">
    <location>
        <begin position="124"/>
        <end position="133"/>
    </location>
</feature>
<evidence type="ECO:0000256" key="1">
    <source>
        <dbReference type="ARBA" id="ARBA00023157"/>
    </source>
</evidence>
<dbReference type="PROSITE" id="PS50027">
    <property type="entry name" value="EGF_LAM_2"/>
    <property type="match status" value="2"/>
</dbReference>
<dbReference type="InterPro" id="IPR050440">
    <property type="entry name" value="Laminin/Netrin_ECM"/>
</dbReference>
<feature type="region of interest" description="Disordered" evidence="4">
    <location>
        <begin position="255"/>
        <end position="275"/>
    </location>
</feature>
<feature type="region of interest" description="Disordered" evidence="4">
    <location>
        <begin position="522"/>
        <end position="560"/>
    </location>
</feature>
<evidence type="ECO:0000259" key="5">
    <source>
        <dbReference type="PROSITE" id="PS50027"/>
    </source>
</evidence>
<dbReference type="PROSITE" id="PS01248">
    <property type="entry name" value="EGF_LAM_1"/>
    <property type="match status" value="1"/>
</dbReference>
<feature type="disulfide bond" evidence="3">
    <location>
        <begin position="73"/>
        <end position="82"/>
    </location>
</feature>
<proteinExistence type="predicted"/>
<feature type="domain" description="Laminin EGF-like" evidence="5">
    <location>
        <begin position="106"/>
        <end position="153"/>
    </location>
</feature>
<dbReference type="GO" id="GO:0009887">
    <property type="term" value="P:animal organ morphogenesis"/>
    <property type="evidence" value="ECO:0007669"/>
    <property type="project" value="TreeGrafter"/>
</dbReference>
<dbReference type="Gene3D" id="2.170.300.10">
    <property type="entry name" value="Tie2 ligand-binding domain superfamily"/>
    <property type="match status" value="2"/>
</dbReference>
<evidence type="ECO:0000256" key="4">
    <source>
        <dbReference type="SAM" id="MobiDB-lite"/>
    </source>
</evidence>
<dbReference type="Proteomes" id="UP000580250">
    <property type="component" value="Unassembled WGS sequence"/>
</dbReference>
<dbReference type="PANTHER" id="PTHR10574:SF375">
    <property type="entry name" value="LAMININ SUBUNIT BETA-1"/>
    <property type="match status" value="1"/>
</dbReference>
<dbReference type="Gene3D" id="2.10.25.10">
    <property type="entry name" value="Laminin"/>
    <property type="match status" value="1"/>
</dbReference>
<dbReference type="EMBL" id="CAJEWN010000988">
    <property type="protein sequence ID" value="CAD2192915.1"/>
    <property type="molecule type" value="Genomic_DNA"/>
</dbReference>
<dbReference type="CDD" id="cd00055">
    <property type="entry name" value="EGF_Lam"/>
    <property type="match status" value="4"/>
</dbReference>
<evidence type="ECO:0000256" key="3">
    <source>
        <dbReference type="PROSITE-ProRule" id="PRU00460"/>
    </source>
</evidence>
<name>A0A6V7X143_MELEN</name>
<dbReference type="GO" id="GO:0034446">
    <property type="term" value="P:substrate adhesion-dependent cell spreading"/>
    <property type="evidence" value="ECO:0007669"/>
    <property type="project" value="TreeGrafter"/>
</dbReference>
<dbReference type="GO" id="GO:0007411">
    <property type="term" value="P:axon guidance"/>
    <property type="evidence" value="ECO:0007669"/>
    <property type="project" value="TreeGrafter"/>
</dbReference>
<dbReference type="OrthoDB" id="5985440at2759"/>
<gene>
    <name evidence="6" type="ORF">MENT_LOCUS45840</name>
</gene>